<dbReference type="AlphaFoldDB" id="A0A3S3N6Y4"/>
<keyword evidence="1" id="KW-0488">Methylation</keyword>
<protein>
    <submittedName>
        <fullName evidence="8">Heavy metal-associated isoprenylated plant protein 39</fullName>
    </submittedName>
</protein>
<feature type="region of interest" description="Disordered" evidence="6">
    <location>
        <begin position="127"/>
        <end position="158"/>
    </location>
</feature>
<evidence type="ECO:0000256" key="1">
    <source>
        <dbReference type="ARBA" id="ARBA00022481"/>
    </source>
</evidence>
<keyword evidence="2" id="KW-0479">Metal-binding</keyword>
<evidence type="ECO:0000259" key="7">
    <source>
        <dbReference type="PROSITE" id="PS50846"/>
    </source>
</evidence>
<dbReference type="OrthoDB" id="1923658at2759"/>
<dbReference type="InterPro" id="IPR036163">
    <property type="entry name" value="HMA_dom_sf"/>
</dbReference>
<dbReference type="InterPro" id="IPR006121">
    <property type="entry name" value="HMA_dom"/>
</dbReference>
<dbReference type="PANTHER" id="PTHR45811:SF49">
    <property type="entry name" value="OS04G0667600 PROTEIN"/>
    <property type="match status" value="1"/>
</dbReference>
<dbReference type="CDD" id="cd00371">
    <property type="entry name" value="HMA"/>
    <property type="match status" value="1"/>
</dbReference>
<feature type="domain" description="HMA" evidence="7">
    <location>
        <begin position="60"/>
        <end position="127"/>
    </location>
</feature>
<organism evidence="8 9">
    <name type="scientific">Cinnamomum micranthum f. kanehirae</name>
    <dbReference type="NCBI Taxonomy" id="337451"/>
    <lineage>
        <taxon>Eukaryota</taxon>
        <taxon>Viridiplantae</taxon>
        <taxon>Streptophyta</taxon>
        <taxon>Embryophyta</taxon>
        <taxon>Tracheophyta</taxon>
        <taxon>Spermatophyta</taxon>
        <taxon>Magnoliopsida</taxon>
        <taxon>Magnoliidae</taxon>
        <taxon>Laurales</taxon>
        <taxon>Lauraceae</taxon>
        <taxon>Cinnamomum</taxon>
    </lineage>
</organism>
<sequence length="193" mass="21466">MSGLKPSPVPSSISPPPLAPLFKFISSSSFSLQTLTSASSSSSSSSASSSYSFYQVWEEMKKIVLKLNIHDDRDKQKAMKAVSSLEGLESISIDMKEKKLTVTGDLDPVIIVGKLRKLCRPEIVSVGPAKEEKKKEEPKKEEPKKEEPKKDDKKKESDQIAELVKAYQAYNPHYTTHYYVHSAEENPNACVIC</sequence>
<proteinExistence type="inferred from homology"/>
<keyword evidence="4" id="KW-0636">Prenylation</keyword>
<comment type="caution">
    <text evidence="8">The sequence shown here is derived from an EMBL/GenBank/DDBJ whole genome shotgun (WGS) entry which is preliminary data.</text>
</comment>
<dbReference type="InterPro" id="IPR051863">
    <property type="entry name" value="HIPP"/>
</dbReference>
<evidence type="ECO:0000256" key="4">
    <source>
        <dbReference type="ARBA" id="ARBA00023289"/>
    </source>
</evidence>
<evidence type="ECO:0000256" key="2">
    <source>
        <dbReference type="ARBA" id="ARBA00022723"/>
    </source>
</evidence>
<accession>A0A3S3N6Y4</accession>
<dbReference type="SUPFAM" id="SSF55008">
    <property type="entry name" value="HMA, heavy metal-associated domain"/>
    <property type="match status" value="1"/>
</dbReference>
<dbReference type="Proteomes" id="UP000283530">
    <property type="component" value="Unassembled WGS sequence"/>
</dbReference>
<evidence type="ECO:0000313" key="8">
    <source>
        <dbReference type="EMBL" id="RWR86555.1"/>
    </source>
</evidence>
<keyword evidence="9" id="KW-1185">Reference proteome</keyword>
<dbReference type="GO" id="GO:0046872">
    <property type="term" value="F:metal ion binding"/>
    <property type="evidence" value="ECO:0007669"/>
    <property type="project" value="UniProtKB-KW"/>
</dbReference>
<reference evidence="8 9" key="1">
    <citation type="journal article" date="2019" name="Nat. Plants">
        <title>Stout camphor tree genome fills gaps in understanding of flowering plant genome evolution.</title>
        <authorList>
            <person name="Chaw S.M."/>
            <person name="Liu Y.C."/>
            <person name="Wu Y.W."/>
            <person name="Wang H.Y."/>
            <person name="Lin C.I."/>
            <person name="Wu C.S."/>
            <person name="Ke H.M."/>
            <person name="Chang L.Y."/>
            <person name="Hsu C.Y."/>
            <person name="Yang H.T."/>
            <person name="Sudianto E."/>
            <person name="Hsu M.H."/>
            <person name="Wu K.P."/>
            <person name="Wang L.N."/>
            <person name="Leebens-Mack J.H."/>
            <person name="Tsai I.J."/>
        </authorList>
    </citation>
    <scope>NUCLEOTIDE SEQUENCE [LARGE SCALE GENOMIC DNA]</scope>
    <source>
        <strain evidence="9">cv. Chaw 1501</strain>
        <tissue evidence="8">Young leaves</tissue>
    </source>
</reference>
<dbReference type="PROSITE" id="PS50846">
    <property type="entry name" value="HMA_2"/>
    <property type="match status" value="1"/>
</dbReference>
<name>A0A3S3N6Y4_9MAGN</name>
<dbReference type="STRING" id="337451.A0A3S3N6Y4"/>
<comment type="similarity">
    <text evidence="5">Belongs to the HIPP family.</text>
</comment>
<feature type="compositionally biased region" description="Basic and acidic residues" evidence="6">
    <location>
        <begin position="129"/>
        <end position="158"/>
    </location>
</feature>
<gene>
    <name evidence="8" type="ORF">CKAN_01545900</name>
</gene>
<dbReference type="Gene3D" id="3.30.70.100">
    <property type="match status" value="1"/>
</dbReference>
<dbReference type="EMBL" id="QPKB01000006">
    <property type="protein sequence ID" value="RWR86555.1"/>
    <property type="molecule type" value="Genomic_DNA"/>
</dbReference>
<keyword evidence="3" id="KW-0449">Lipoprotein</keyword>
<dbReference type="PANTHER" id="PTHR45811">
    <property type="entry name" value="COPPER TRANSPORT PROTEIN FAMILY-RELATED"/>
    <property type="match status" value="1"/>
</dbReference>
<evidence type="ECO:0000256" key="6">
    <source>
        <dbReference type="SAM" id="MobiDB-lite"/>
    </source>
</evidence>
<dbReference type="Pfam" id="PF00403">
    <property type="entry name" value="HMA"/>
    <property type="match status" value="1"/>
</dbReference>
<evidence type="ECO:0000256" key="3">
    <source>
        <dbReference type="ARBA" id="ARBA00023288"/>
    </source>
</evidence>
<evidence type="ECO:0000256" key="5">
    <source>
        <dbReference type="ARBA" id="ARBA00024045"/>
    </source>
</evidence>
<evidence type="ECO:0000313" key="9">
    <source>
        <dbReference type="Proteomes" id="UP000283530"/>
    </source>
</evidence>